<sequence>MIGEVSPFFPTLHQALLFTCVCVCFSFPFHLPLLPAFRVSPASSTQAVSFFFSLSFSPSLWCCCSC</sequence>
<proteinExistence type="predicted"/>
<evidence type="ECO:0000313" key="3">
    <source>
        <dbReference type="Proteomes" id="UP000037923"/>
    </source>
</evidence>
<protein>
    <submittedName>
        <fullName evidence="2">Uncharacterized protein</fullName>
    </submittedName>
</protein>
<keyword evidence="1" id="KW-1133">Transmembrane helix</keyword>
<name>A0A0N0DU18_LEPPY</name>
<gene>
    <name evidence="2" type="ORF">ABB37_06433</name>
</gene>
<keyword evidence="1" id="KW-0812">Transmembrane</keyword>
<evidence type="ECO:0000256" key="1">
    <source>
        <dbReference type="SAM" id="Phobius"/>
    </source>
</evidence>
<reference evidence="2 3" key="1">
    <citation type="submission" date="2015-07" db="EMBL/GenBank/DDBJ databases">
        <title>High-quality genome of monoxenous trypanosomatid Leptomonas pyrrhocoris.</title>
        <authorList>
            <person name="Flegontov P."/>
            <person name="Butenko A."/>
            <person name="Firsov S."/>
            <person name="Vlcek C."/>
            <person name="Logacheva M.D."/>
            <person name="Field M."/>
            <person name="Filatov D."/>
            <person name="Flegontova O."/>
            <person name="Gerasimov E."/>
            <person name="Jackson A.P."/>
            <person name="Kelly S."/>
            <person name="Opperdoes F."/>
            <person name="O'Reilly A."/>
            <person name="Votypka J."/>
            <person name="Yurchenko V."/>
            <person name="Lukes J."/>
        </authorList>
    </citation>
    <scope>NUCLEOTIDE SEQUENCE [LARGE SCALE GENOMIC DNA]</scope>
    <source>
        <strain evidence="2">H10</strain>
    </source>
</reference>
<feature type="transmembrane region" description="Helical" evidence="1">
    <location>
        <begin position="12"/>
        <end position="34"/>
    </location>
</feature>
<evidence type="ECO:0000313" key="2">
    <source>
        <dbReference type="EMBL" id="KPA78292.1"/>
    </source>
</evidence>
<dbReference type="VEuPathDB" id="TriTrypDB:LpyrH10_14_1480"/>
<dbReference type="GeneID" id="26906722"/>
<dbReference type="RefSeq" id="XP_015656731.1">
    <property type="nucleotide sequence ID" value="XM_015804753.1"/>
</dbReference>
<accession>A0A0N0DU18</accession>
<comment type="caution">
    <text evidence="2">The sequence shown here is derived from an EMBL/GenBank/DDBJ whole genome shotgun (WGS) entry which is preliminary data.</text>
</comment>
<dbReference type="EMBL" id="LGTL01000014">
    <property type="protein sequence ID" value="KPA78292.1"/>
    <property type="molecule type" value="Genomic_DNA"/>
</dbReference>
<dbReference type="Proteomes" id="UP000037923">
    <property type="component" value="Unassembled WGS sequence"/>
</dbReference>
<keyword evidence="3" id="KW-1185">Reference proteome</keyword>
<keyword evidence="1" id="KW-0472">Membrane</keyword>
<organism evidence="2 3">
    <name type="scientific">Leptomonas pyrrhocoris</name>
    <name type="common">Firebug parasite</name>
    <dbReference type="NCBI Taxonomy" id="157538"/>
    <lineage>
        <taxon>Eukaryota</taxon>
        <taxon>Discoba</taxon>
        <taxon>Euglenozoa</taxon>
        <taxon>Kinetoplastea</taxon>
        <taxon>Metakinetoplastina</taxon>
        <taxon>Trypanosomatida</taxon>
        <taxon>Trypanosomatidae</taxon>
        <taxon>Leishmaniinae</taxon>
        <taxon>Leptomonas</taxon>
    </lineage>
</organism>
<dbReference type="AlphaFoldDB" id="A0A0N0DU18"/>